<protein>
    <submittedName>
        <fullName evidence="3">Uncharacterized protein</fullName>
    </submittedName>
</protein>
<feature type="compositionally biased region" description="Polar residues" evidence="1">
    <location>
        <begin position="68"/>
        <end position="100"/>
    </location>
</feature>
<feature type="compositionally biased region" description="Low complexity" evidence="1">
    <location>
        <begin position="35"/>
        <end position="57"/>
    </location>
</feature>
<dbReference type="EMBL" id="BIFS01000001">
    <property type="protein sequence ID" value="GCE19766.1"/>
    <property type="molecule type" value="Genomic_DNA"/>
</dbReference>
<gene>
    <name evidence="3" type="ORF">KDK_35660</name>
</gene>
<feature type="region of interest" description="Disordered" evidence="1">
    <location>
        <begin position="35"/>
        <end position="100"/>
    </location>
</feature>
<evidence type="ECO:0000313" key="4">
    <source>
        <dbReference type="Proteomes" id="UP000287188"/>
    </source>
</evidence>
<feature type="chain" id="PRO_5019106408" evidence="2">
    <location>
        <begin position="29"/>
        <end position="100"/>
    </location>
</feature>
<keyword evidence="2" id="KW-0732">Signal</keyword>
<sequence length="100" mass="10393">MARNKNPYRTYASIIMASLLLLCVLALAACGTSASTNSATSATSTTGTTTSSQTTSSPADNATKIKNVDQQVQDAINTIDSTQKDVNTTSQSNSDNDQTP</sequence>
<comment type="caution">
    <text evidence="3">The sequence shown here is derived from an EMBL/GenBank/DDBJ whole genome shotgun (WGS) entry which is preliminary data.</text>
</comment>
<feature type="signal peptide" evidence="2">
    <location>
        <begin position="1"/>
        <end position="28"/>
    </location>
</feature>
<dbReference type="RefSeq" id="WP_126551584.1">
    <property type="nucleotide sequence ID" value="NZ_BIFS01000001.1"/>
</dbReference>
<evidence type="ECO:0000313" key="3">
    <source>
        <dbReference type="EMBL" id="GCE19766.1"/>
    </source>
</evidence>
<keyword evidence="4" id="KW-1185">Reference proteome</keyword>
<dbReference type="AlphaFoldDB" id="A0A402AKW4"/>
<accession>A0A402AKW4</accession>
<dbReference type="Proteomes" id="UP000287188">
    <property type="component" value="Unassembled WGS sequence"/>
</dbReference>
<proteinExistence type="predicted"/>
<dbReference type="PROSITE" id="PS51257">
    <property type="entry name" value="PROKAR_LIPOPROTEIN"/>
    <property type="match status" value="1"/>
</dbReference>
<evidence type="ECO:0000256" key="2">
    <source>
        <dbReference type="SAM" id="SignalP"/>
    </source>
</evidence>
<organism evidence="3 4">
    <name type="scientific">Dictyobacter kobayashii</name>
    <dbReference type="NCBI Taxonomy" id="2014872"/>
    <lineage>
        <taxon>Bacteria</taxon>
        <taxon>Bacillati</taxon>
        <taxon>Chloroflexota</taxon>
        <taxon>Ktedonobacteria</taxon>
        <taxon>Ktedonobacterales</taxon>
        <taxon>Dictyobacteraceae</taxon>
        <taxon>Dictyobacter</taxon>
    </lineage>
</organism>
<reference evidence="4" key="1">
    <citation type="submission" date="2018-12" db="EMBL/GenBank/DDBJ databases">
        <title>Tengunoibacter tsumagoiensis gen. nov., sp. nov., Dictyobacter kobayashii sp. nov., D. alpinus sp. nov., and D. joshuensis sp. nov. and description of Dictyobacteraceae fam. nov. within the order Ktedonobacterales isolated from Tengu-no-mugimeshi.</title>
        <authorList>
            <person name="Wang C.M."/>
            <person name="Zheng Y."/>
            <person name="Sakai Y."/>
            <person name="Toyoda A."/>
            <person name="Minakuchi Y."/>
            <person name="Abe K."/>
            <person name="Yokota A."/>
            <person name="Yabe S."/>
        </authorList>
    </citation>
    <scope>NUCLEOTIDE SEQUENCE [LARGE SCALE GENOMIC DNA]</scope>
    <source>
        <strain evidence="4">Uno11</strain>
    </source>
</reference>
<name>A0A402AKW4_9CHLR</name>
<evidence type="ECO:0000256" key="1">
    <source>
        <dbReference type="SAM" id="MobiDB-lite"/>
    </source>
</evidence>